<dbReference type="InterPro" id="IPR014716">
    <property type="entry name" value="Fibrinogen_a/b/g_C_1"/>
</dbReference>
<sequence>MMSAGKLMYSLMIIIVIINTVNGNCPDDEKKTFPVVTITNTSVNATPECAMPTDCKAWKELGIKQNGVYPIKPDNGSAFQVYCDMETDGGGWTVFQRRQDGSVDFYRYWTDYENGFGNLTGEFWLGLSKIHRLTKEGSNTLRVDLGDFGNNKAYASYSTFSVSDGSTEYILTVGGYSGTAGNSLAYHSGKKFSTRDRDNDILSDTCPQRREGAWWFEHCNFSHLNGRYHTNPTDTSGENGVHWRNWKGDGYSLKFSEMKTRRNN</sequence>
<dbReference type="PANTHER" id="PTHR19143">
    <property type="entry name" value="FIBRINOGEN/TENASCIN/ANGIOPOEITIN"/>
    <property type="match status" value="1"/>
</dbReference>
<dbReference type="NCBIfam" id="NF040941">
    <property type="entry name" value="GGGWT_bact"/>
    <property type="match status" value="1"/>
</dbReference>
<dbReference type="PANTHER" id="PTHR19143:SF458">
    <property type="entry name" value="FIBRINOGEN C-TERMINAL DOMAIN-CONTAINING PROTEIN-RELATED"/>
    <property type="match status" value="1"/>
</dbReference>
<keyword evidence="1" id="KW-1015">Disulfide bond</keyword>
<dbReference type="Gene3D" id="3.90.215.10">
    <property type="entry name" value="Gamma Fibrinogen, chain A, domain 1"/>
    <property type="match status" value="1"/>
</dbReference>
<feature type="domain" description="Fibrinogen C-terminal" evidence="3">
    <location>
        <begin position="46"/>
        <end position="264"/>
    </location>
</feature>
<protein>
    <recommendedName>
        <fullName evidence="3">Fibrinogen C-terminal domain-containing protein</fullName>
    </recommendedName>
</protein>
<reference evidence="4" key="2">
    <citation type="submission" date="2024-06" db="UniProtKB">
        <authorList>
            <consortium name="EnsemblMetazoa"/>
        </authorList>
    </citation>
    <scope>IDENTIFICATION</scope>
</reference>
<dbReference type="GO" id="GO:0005615">
    <property type="term" value="C:extracellular space"/>
    <property type="evidence" value="ECO:0007669"/>
    <property type="project" value="TreeGrafter"/>
</dbReference>
<evidence type="ECO:0000256" key="1">
    <source>
        <dbReference type="ARBA" id="ARBA00023157"/>
    </source>
</evidence>
<dbReference type="CDD" id="cd00087">
    <property type="entry name" value="FReD"/>
    <property type="match status" value="1"/>
</dbReference>
<dbReference type="GeneID" id="100634116"/>
<dbReference type="SUPFAM" id="SSF56496">
    <property type="entry name" value="Fibrinogen C-terminal domain-like"/>
    <property type="match status" value="1"/>
</dbReference>
<dbReference type="InterPro" id="IPR020837">
    <property type="entry name" value="Fibrinogen_CS"/>
</dbReference>
<dbReference type="RefSeq" id="XP_019859056.1">
    <property type="nucleotide sequence ID" value="XM_020003497.1"/>
</dbReference>
<feature type="chain" id="PRO_5042922537" description="Fibrinogen C-terminal domain-containing protein" evidence="2">
    <location>
        <begin position="24"/>
        <end position="264"/>
    </location>
</feature>
<evidence type="ECO:0000256" key="2">
    <source>
        <dbReference type="SAM" id="SignalP"/>
    </source>
</evidence>
<dbReference type="AlphaFoldDB" id="A0AAN0JPU9"/>
<dbReference type="Pfam" id="PF00147">
    <property type="entry name" value="Fibrinogen_C"/>
    <property type="match status" value="1"/>
</dbReference>
<dbReference type="SMART" id="SM00186">
    <property type="entry name" value="FBG"/>
    <property type="match status" value="1"/>
</dbReference>
<dbReference type="InterPro" id="IPR050373">
    <property type="entry name" value="Fibrinogen_C-term_domain"/>
</dbReference>
<dbReference type="PROSITE" id="PS00514">
    <property type="entry name" value="FIBRINOGEN_C_1"/>
    <property type="match status" value="1"/>
</dbReference>
<keyword evidence="5" id="KW-1185">Reference proteome</keyword>
<dbReference type="InterPro" id="IPR002181">
    <property type="entry name" value="Fibrinogen_a/b/g_C_dom"/>
</dbReference>
<accession>A0AAN0JPU9</accession>
<reference evidence="5" key="1">
    <citation type="journal article" date="2010" name="Nature">
        <title>The Amphimedon queenslandica genome and the evolution of animal complexity.</title>
        <authorList>
            <person name="Srivastava M."/>
            <person name="Simakov O."/>
            <person name="Chapman J."/>
            <person name="Fahey B."/>
            <person name="Gauthier M.E."/>
            <person name="Mitros T."/>
            <person name="Richards G.S."/>
            <person name="Conaco C."/>
            <person name="Dacre M."/>
            <person name="Hellsten U."/>
            <person name="Larroux C."/>
            <person name="Putnam N.H."/>
            <person name="Stanke M."/>
            <person name="Adamska M."/>
            <person name="Darling A."/>
            <person name="Degnan S.M."/>
            <person name="Oakley T.H."/>
            <person name="Plachetzki D.C."/>
            <person name="Zhai Y."/>
            <person name="Adamski M."/>
            <person name="Calcino A."/>
            <person name="Cummins S.F."/>
            <person name="Goodstein D.M."/>
            <person name="Harris C."/>
            <person name="Jackson D.J."/>
            <person name="Leys S.P."/>
            <person name="Shu S."/>
            <person name="Woodcroft B.J."/>
            <person name="Vervoort M."/>
            <person name="Kosik K.S."/>
            <person name="Manning G."/>
            <person name="Degnan B.M."/>
            <person name="Rokhsar D.S."/>
        </authorList>
    </citation>
    <scope>NUCLEOTIDE SEQUENCE [LARGE SCALE GENOMIC DNA]</scope>
</reference>
<keyword evidence="2" id="KW-0732">Signal</keyword>
<evidence type="ECO:0000313" key="4">
    <source>
        <dbReference type="EnsemblMetazoa" id="XP_019859056.1"/>
    </source>
</evidence>
<dbReference type="EnsemblMetazoa" id="XM_020003497.1">
    <property type="protein sequence ID" value="XP_019859056.1"/>
    <property type="gene ID" value="LOC100634116"/>
</dbReference>
<evidence type="ECO:0000313" key="5">
    <source>
        <dbReference type="Proteomes" id="UP000007879"/>
    </source>
</evidence>
<dbReference type="InterPro" id="IPR036056">
    <property type="entry name" value="Fibrinogen-like_C"/>
</dbReference>
<dbReference type="FunFam" id="3.90.215.10:FF:000001">
    <property type="entry name" value="Tenascin isoform 1"/>
    <property type="match status" value="1"/>
</dbReference>
<dbReference type="PROSITE" id="PS51406">
    <property type="entry name" value="FIBRINOGEN_C_2"/>
    <property type="match status" value="1"/>
</dbReference>
<evidence type="ECO:0000259" key="3">
    <source>
        <dbReference type="PROSITE" id="PS51406"/>
    </source>
</evidence>
<dbReference type="Proteomes" id="UP000007879">
    <property type="component" value="Unassembled WGS sequence"/>
</dbReference>
<dbReference type="KEGG" id="aqu:100634116"/>
<proteinExistence type="predicted"/>
<organism evidence="4 5">
    <name type="scientific">Amphimedon queenslandica</name>
    <name type="common">Sponge</name>
    <dbReference type="NCBI Taxonomy" id="400682"/>
    <lineage>
        <taxon>Eukaryota</taxon>
        <taxon>Metazoa</taxon>
        <taxon>Porifera</taxon>
        <taxon>Demospongiae</taxon>
        <taxon>Heteroscleromorpha</taxon>
        <taxon>Haplosclerida</taxon>
        <taxon>Niphatidae</taxon>
        <taxon>Amphimedon</taxon>
    </lineage>
</organism>
<feature type="signal peptide" evidence="2">
    <location>
        <begin position="1"/>
        <end position="23"/>
    </location>
</feature>
<name>A0AAN0JPU9_AMPQE</name>